<keyword evidence="2" id="KW-1185">Reference proteome</keyword>
<reference evidence="1" key="2">
    <citation type="submission" date="2020-09" db="EMBL/GenBank/DDBJ databases">
        <authorList>
            <person name="Sun Q."/>
            <person name="Ohkuma M."/>
        </authorList>
    </citation>
    <scope>NUCLEOTIDE SEQUENCE</scope>
    <source>
        <strain evidence="1">JCM 4956</strain>
    </source>
</reference>
<dbReference type="PANTHER" id="PTHR42749">
    <property type="entry name" value="CELL SHAPE-DETERMINING PROTEIN MREB"/>
    <property type="match status" value="1"/>
</dbReference>
<dbReference type="AlphaFoldDB" id="A0A918K9U9"/>
<organism evidence="1 2">
    <name type="scientific">Streptomyces fructofermentans</name>
    <dbReference type="NCBI Taxonomy" id="152141"/>
    <lineage>
        <taxon>Bacteria</taxon>
        <taxon>Bacillati</taxon>
        <taxon>Actinomycetota</taxon>
        <taxon>Actinomycetes</taxon>
        <taxon>Kitasatosporales</taxon>
        <taxon>Streptomycetaceae</taxon>
        <taxon>Streptomyces</taxon>
    </lineage>
</organism>
<evidence type="ECO:0008006" key="3">
    <source>
        <dbReference type="Google" id="ProtNLM"/>
    </source>
</evidence>
<dbReference type="Gene3D" id="3.30.420.40">
    <property type="match status" value="1"/>
</dbReference>
<evidence type="ECO:0000313" key="2">
    <source>
        <dbReference type="Proteomes" id="UP000645555"/>
    </source>
</evidence>
<dbReference type="EMBL" id="BMWD01000007">
    <property type="protein sequence ID" value="GGX56312.1"/>
    <property type="molecule type" value="Genomic_DNA"/>
</dbReference>
<evidence type="ECO:0000313" key="1">
    <source>
        <dbReference type="EMBL" id="GGX56312.1"/>
    </source>
</evidence>
<comment type="caution">
    <text evidence="1">The sequence shown here is derived from an EMBL/GenBank/DDBJ whole genome shotgun (WGS) entry which is preliminary data.</text>
</comment>
<protein>
    <recommendedName>
        <fullName evidence="3">Rod shape-determining protein MreB</fullName>
    </recommendedName>
</protein>
<accession>A0A918K9U9</accession>
<reference evidence="1" key="1">
    <citation type="journal article" date="2014" name="Int. J. Syst. Evol. Microbiol.">
        <title>Complete genome sequence of Corynebacterium casei LMG S-19264T (=DSM 44701T), isolated from a smear-ripened cheese.</title>
        <authorList>
            <consortium name="US DOE Joint Genome Institute (JGI-PGF)"/>
            <person name="Walter F."/>
            <person name="Albersmeier A."/>
            <person name="Kalinowski J."/>
            <person name="Ruckert C."/>
        </authorList>
    </citation>
    <scope>NUCLEOTIDE SEQUENCE</scope>
    <source>
        <strain evidence="1">JCM 4956</strain>
    </source>
</reference>
<dbReference type="InterPro" id="IPR043129">
    <property type="entry name" value="ATPase_NBD"/>
</dbReference>
<gene>
    <name evidence="1" type="ORF">GCM10010515_24610</name>
</gene>
<dbReference type="RefSeq" id="WP_190035475.1">
    <property type="nucleotide sequence ID" value="NZ_BMWD01000007.1"/>
</dbReference>
<dbReference type="SUPFAM" id="SSF53067">
    <property type="entry name" value="Actin-like ATPase domain"/>
    <property type="match status" value="1"/>
</dbReference>
<proteinExistence type="predicted"/>
<dbReference type="PANTHER" id="PTHR42749:SF1">
    <property type="entry name" value="CELL SHAPE-DETERMINING PROTEIN MREB"/>
    <property type="match status" value="1"/>
</dbReference>
<sequence length="274" mass="28636">MTADPIRPPVRHRPWPWCRRCCGIALDLGSSRTRAWMSGRGVIFDVPTATFPGDGTVHPVHPVQRGTIVDTPGTARMVERLLGPRVPRHSRPLLILTAPVLGGVAFRAEARVAVESLMPSAVLTVPAARAVAAAADADPVAPLLVVDIGAHITEVVLLADGTVTDARRTALGTGDLDGDTPPVRITDAIVTMVTAILEQDRTVQTVDALRRGVLLAGGGALRPDITYPLAGRLDSPVRPAPAPHLAAVRGAALLLEAAHTHPSHAGTAESAHAH</sequence>
<dbReference type="Proteomes" id="UP000645555">
    <property type="component" value="Unassembled WGS sequence"/>
</dbReference>
<name>A0A918K9U9_9ACTN</name>